<evidence type="ECO:0000256" key="9">
    <source>
        <dbReference type="ARBA" id="ARBA00022741"/>
    </source>
</evidence>
<dbReference type="InterPro" id="IPR011009">
    <property type="entry name" value="Kinase-like_dom_sf"/>
</dbReference>
<dbReference type="SMART" id="SM00220">
    <property type="entry name" value="S_TKc"/>
    <property type="match status" value="1"/>
</dbReference>
<evidence type="ECO:0000256" key="15">
    <source>
        <dbReference type="ARBA" id="ARBA00023136"/>
    </source>
</evidence>
<keyword evidence="7" id="KW-0479">Metal-binding</keyword>
<dbReference type="GO" id="GO:0036498">
    <property type="term" value="P:IRE1-mediated unfolded protein response"/>
    <property type="evidence" value="ECO:0007669"/>
    <property type="project" value="TreeGrafter"/>
</dbReference>
<evidence type="ECO:0000313" key="26">
    <source>
        <dbReference type="Proteomes" id="UP000662931"/>
    </source>
</evidence>
<evidence type="ECO:0000259" key="23">
    <source>
        <dbReference type="PROSITE" id="PS50011"/>
    </source>
</evidence>
<keyword evidence="13" id="KW-0460">Magnesium</keyword>
<accession>A0A875S7Q9</accession>
<dbReference type="OrthoDB" id="63989at2759"/>
<evidence type="ECO:0000256" key="14">
    <source>
        <dbReference type="ARBA" id="ARBA00022989"/>
    </source>
</evidence>
<comment type="subcellular location">
    <subcellularLocation>
        <location evidence="2">Membrane</location>
        <topology evidence="2">Single-pass type I membrane protein</topology>
    </subcellularLocation>
</comment>
<dbReference type="GO" id="GO:0005524">
    <property type="term" value="F:ATP binding"/>
    <property type="evidence" value="ECO:0007669"/>
    <property type="project" value="UniProtKB-KW"/>
</dbReference>
<feature type="compositionally biased region" description="Basic residues" evidence="21">
    <location>
        <begin position="684"/>
        <end position="701"/>
    </location>
</feature>
<dbReference type="RefSeq" id="XP_038780508.1">
    <property type="nucleotide sequence ID" value="XM_038924580.1"/>
</dbReference>
<evidence type="ECO:0000256" key="8">
    <source>
        <dbReference type="ARBA" id="ARBA00022729"/>
    </source>
</evidence>
<dbReference type="GO" id="GO:0046872">
    <property type="term" value="F:metal ion binding"/>
    <property type="evidence" value="ECO:0007669"/>
    <property type="project" value="UniProtKB-KW"/>
</dbReference>
<evidence type="ECO:0000256" key="18">
    <source>
        <dbReference type="ARBA" id="ARBA00023268"/>
    </source>
</evidence>
<proteinExistence type="predicted"/>
<keyword evidence="6 22" id="KW-0812">Transmembrane</keyword>
<dbReference type="Pfam" id="PF06479">
    <property type="entry name" value="Ribonuc_2-5A"/>
    <property type="match status" value="1"/>
</dbReference>
<comment type="catalytic activity">
    <reaction evidence="19">
        <text>L-threonyl-[protein] + ATP = O-phospho-L-threonyl-[protein] + ADP + H(+)</text>
        <dbReference type="Rhea" id="RHEA:46608"/>
        <dbReference type="Rhea" id="RHEA-COMP:11060"/>
        <dbReference type="Rhea" id="RHEA-COMP:11605"/>
        <dbReference type="ChEBI" id="CHEBI:15378"/>
        <dbReference type="ChEBI" id="CHEBI:30013"/>
        <dbReference type="ChEBI" id="CHEBI:30616"/>
        <dbReference type="ChEBI" id="CHEBI:61977"/>
        <dbReference type="ChEBI" id="CHEBI:456216"/>
        <dbReference type="EC" id="2.7.11.1"/>
    </reaction>
    <physiologicalReaction direction="left-to-right" evidence="19">
        <dbReference type="Rhea" id="RHEA:46609"/>
    </physiologicalReaction>
</comment>
<dbReference type="GO" id="GO:0004521">
    <property type="term" value="F:RNA endonuclease activity"/>
    <property type="evidence" value="ECO:0007669"/>
    <property type="project" value="InterPro"/>
</dbReference>
<feature type="region of interest" description="Disordered" evidence="21">
    <location>
        <begin position="287"/>
        <end position="308"/>
    </location>
</feature>
<dbReference type="PROSITE" id="PS50011">
    <property type="entry name" value="PROTEIN_KINASE_DOM"/>
    <property type="match status" value="1"/>
</dbReference>
<keyword evidence="9" id="KW-0547">Nucleotide-binding</keyword>
<dbReference type="InterPro" id="IPR000719">
    <property type="entry name" value="Prot_kinase_dom"/>
</dbReference>
<dbReference type="InterPro" id="IPR011047">
    <property type="entry name" value="Quinoprotein_ADH-like_sf"/>
</dbReference>
<feature type="domain" description="KEN" evidence="24">
    <location>
        <begin position="1039"/>
        <end position="1171"/>
    </location>
</feature>
<evidence type="ECO:0000259" key="24">
    <source>
        <dbReference type="PROSITE" id="PS51392"/>
    </source>
</evidence>
<keyword evidence="15 22" id="KW-0472">Membrane</keyword>
<dbReference type="CDD" id="cd10422">
    <property type="entry name" value="RNase_Ire1"/>
    <property type="match status" value="1"/>
</dbReference>
<sequence>MFHTQTSVLRHGGGFYNTLVLLGLISLYLSWFATASAGFSFHEHSTEDQQPIALGGDIEHHNDDDEALSRKDYYAGMFPKAVDQIKVTNLLLASDIEGNIHALNRHTGELVWSLVGDGPLVSIVSDQEPEIRPQLRTTSTSYSSKSHSTNGMERFLDAQSSTVNANGNNNSSNIGGSGTSYTSSDMTWIIEPFNDGTIYHFTPQNGLQKLPASIKQLVMKSPFSLGDEFIYTGVRKSGIVKVNARTGKLVSSYGIDCATSGEINGEDHLKTVDNEFDDDYVDEIMNNDEGENENENENENYYNSNDDTEDDNTILLGKTIYELTIHSKNDSSWNITYTAWGPNNLHSKLAEQNFESADNLYIQPLHDSSVLALDSDSKSVKWVASLPYVTVNVFDVYFDEDSSLDSQLIVLPHPLNGEYMRNPEDPNDETSTYIERTKEGSWFAMNEVHYPSLVRSAPIAKYISSERWRVPSILSNSELLGIAITGVHDNSLRNSGDNPASPNGHNDPLEVYDPLQLPSVMPTGDAMSRSRPTSAYSYRDYKDYKERLGIEGPPANYVGSLPGSTYRFSSWKRLVYRAFENVVVACLGILILLVLSRLGLLQSANKLLTLIGLGKRPELELKVESESGAEEGVDSKHPEDEVSLKRKVKFIDRANVLEPKADLDAQDTSRGSVDLNGKDGKSELHHHKRKRGSRGGRKNKKKDFVSVVTTSAMESTDSDALVGNNNNKNVQTIQINESLSMTDKILGYGSHGTVVFRGSFEDRPVAVKRMLIDFYKIASQEIKLLQESDDHSNVIRYFCSQQTDGFLYIALELCTASLEDVIERRTEACKKILEGANSVNVLWQITNGLHHLHALKIVHRDIKPQNILVAEPKKLDGKDEYSDARILISDFGLCKKLEADQSSFRATTAQGAGTSGWRAPELLLDDADALSVISDSVDGTLHTDSSSVLLGHNRRLTRAIDIFSTGCVFYHFLTGGGHPFGDKYSREGNIIKGIYDLSLLDDTLFEYESKDLISSMINHDPTERPNTTQVMKHPYFWPIDKKLNFLLKVSDRFEVERRDPPSTLLLKMEDCGCEIIDTKGKGWYGKFDEKFLNNLGKYRKYSSYKLMDLLRALRNKYHHFKDMPEDLAVDMGPLPEGFYDYFLEKFPNLLMVIYQLIEENLKDDELLGSFF</sequence>
<evidence type="ECO:0000256" key="22">
    <source>
        <dbReference type="SAM" id="Phobius"/>
    </source>
</evidence>
<keyword evidence="26" id="KW-1185">Reference proteome</keyword>
<evidence type="ECO:0000256" key="13">
    <source>
        <dbReference type="ARBA" id="ARBA00022842"/>
    </source>
</evidence>
<comment type="catalytic activity">
    <reaction evidence="20">
        <text>L-seryl-[protein] + ATP = O-phospho-L-seryl-[protein] + ADP + H(+)</text>
        <dbReference type="Rhea" id="RHEA:17989"/>
        <dbReference type="Rhea" id="RHEA-COMP:9863"/>
        <dbReference type="Rhea" id="RHEA-COMP:11604"/>
        <dbReference type="ChEBI" id="CHEBI:15378"/>
        <dbReference type="ChEBI" id="CHEBI:29999"/>
        <dbReference type="ChEBI" id="CHEBI:30616"/>
        <dbReference type="ChEBI" id="CHEBI:83421"/>
        <dbReference type="ChEBI" id="CHEBI:456216"/>
        <dbReference type="EC" id="2.7.11.1"/>
    </reaction>
    <physiologicalReaction direction="left-to-right" evidence="20">
        <dbReference type="Rhea" id="RHEA:17990"/>
    </physiologicalReaction>
</comment>
<keyword evidence="4" id="KW-0723">Serine/threonine-protein kinase</keyword>
<dbReference type="SMART" id="SM00580">
    <property type="entry name" value="PUG"/>
    <property type="match status" value="1"/>
</dbReference>
<gene>
    <name evidence="25" type="ORF">FOA43_004337</name>
</gene>
<keyword evidence="17" id="KW-0834">Unfolded protein response</keyword>
<reference evidence="25" key="1">
    <citation type="submission" date="2020-10" db="EMBL/GenBank/DDBJ databases">
        <authorList>
            <person name="Roach M.J.R."/>
        </authorList>
    </citation>
    <scope>NUCLEOTIDE SEQUENCE</scope>
    <source>
        <strain evidence="25">CBS 1945</strain>
    </source>
</reference>
<name>A0A875S7Q9_EENNA</name>
<evidence type="ECO:0000256" key="21">
    <source>
        <dbReference type="SAM" id="MobiDB-lite"/>
    </source>
</evidence>
<evidence type="ECO:0000256" key="10">
    <source>
        <dbReference type="ARBA" id="ARBA00022777"/>
    </source>
</evidence>
<evidence type="ECO:0000256" key="11">
    <source>
        <dbReference type="ARBA" id="ARBA00022801"/>
    </source>
</evidence>
<dbReference type="InterPro" id="IPR010513">
    <property type="entry name" value="KEN_dom"/>
</dbReference>
<dbReference type="InterPro" id="IPR008271">
    <property type="entry name" value="Ser/Thr_kinase_AS"/>
</dbReference>
<dbReference type="GO" id="GO:0006397">
    <property type="term" value="P:mRNA processing"/>
    <property type="evidence" value="ECO:0007669"/>
    <property type="project" value="InterPro"/>
</dbReference>
<dbReference type="FunFam" id="3.30.200.20:FF:000443">
    <property type="entry name" value="Serine/threonine-protein kinase/endoribonuclease IRE1"/>
    <property type="match status" value="1"/>
</dbReference>
<evidence type="ECO:0000256" key="16">
    <source>
        <dbReference type="ARBA" id="ARBA00023180"/>
    </source>
</evidence>
<dbReference type="GO" id="GO:0016787">
    <property type="term" value="F:hydrolase activity"/>
    <property type="evidence" value="ECO:0007669"/>
    <property type="project" value="UniProtKB-KW"/>
</dbReference>
<dbReference type="EMBL" id="CP064815">
    <property type="protein sequence ID" value="QPG76943.1"/>
    <property type="molecule type" value="Genomic_DNA"/>
</dbReference>
<dbReference type="FunFam" id="1.10.510.10:FF:000572">
    <property type="entry name" value="Serine/threonine-protein kinase/endoribonuclease IRE1"/>
    <property type="match status" value="1"/>
</dbReference>
<evidence type="ECO:0000256" key="20">
    <source>
        <dbReference type="ARBA" id="ARBA00048977"/>
    </source>
</evidence>
<dbReference type="GO" id="GO:1990604">
    <property type="term" value="C:IRE1-TRAF2-ASK1 complex"/>
    <property type="evidence" value="ECO:0007669"/>
    <property type="project" value="TreeGrafter"/>
</dbReference>
<dbReference type="AlphaFoldDB" id="A0A875S7Q9"/>
<dbReference type="CDD" id="cd13982">
    <property type="entry name" value="STKc_IRE1"/>
    <property type="match status" value="1"/>
</dbReference>
<dbReference type="Pfam" id="PF00069">
    <property type="entry name" value="Pkinase"/>
    <property type="match status" value="1"/>
</dbReference>
<evidence type="ECO:0000256" key="1">
    <source>
        <dbReference type="ARBA" id="ARBA00001946"/>
    </source>
</evidence>
<dbReference type="PANTHER" id="PTHR13954:SF6">
    <property type="entry name" value="NON-SPECIFIC SERINE_THREONINE PROTEIN KINASE"/>
    <property type="match status" value="1"/>
</dbReference>
<organism evidence="25 26">
    <name type="scientific">Eeniella nana</name>
    <name type="common">Yeast</name>
    <name type="synonym">Brettanomyces nanus</name>
    <dbReference type="NCBI Taxonomy" id="13502"/>
    <lineage>
        <taxon>Eukaryota</taxon>
        <taxon>Fungi</taxon>
        <taxon>Dikarya</taxon>
        <taxon>Ascomycota</taxon>
        <taxon>Saccharomycotina</taxon>
        <taxon>Pichiomycetes</taxon>
        <taxon>Pichiales</taxon>
        <taxon>Pichiaceae</taxon>
        <taxon>Brettanomyces</taxon>
    </lineage>
</organism>
<dbReference type="PROSITE" id="PS51392">
    <property type="entry name" value="KEN"/>
    <property type="match status" value="1"/>
</dbReference>
<dbReference type="Proteomes" id="UP000662931">
    <property type="component" value="Chromosome 4"/>
</dbReference>
<dbReference type="InterPro" id="IPR018391">
    <property type="entry name" value="PQQ_b-propeller_rpt"/>
</dbReference>
<dbReference type="GO" id="GO:0004674">
    <property type="term" value="F:protein serine/threonine kinase activity"/>
    <property type="evidence" value="ECO:0007669"/>
    <property type="project" value="UniProtKB-KW"/>
</dbReference>
<keyword evidence="10" id="KW-0418">Kinase</keyword>
<evidence type="ECO:0000256" key="6">
    <source>
        <dbReference type="ARBA" id="ARBA00022692"/>
    </source>
</evidence>
<dbReference type="EC" id="2.7.11.1" evidence="3"/>
<dbReference type="SMART" id="SM00564">
    <property type="entry name" value="PQQ"/>
    <property type="match status" value="2"/>
</dbReference>
<evidence type="ECO:0000256" key="17">
    <source>
        <dbReference type="ARBA" id="ARBA00023230"/>
    </source>
</evidence>
<keyword evidence="8" id="KW-0732">Signal</keyword>
<feature type="region of interest" description="Disordered" evidence="21">
    <location>
        <begin position="661"/>
        <end position="703"/>
    </location>
</feature>
<evidence type="ECO:0000313" key="25">
    <source>
        <dbReference type="EMBL" id="QPG76943.1"/>
    </source>
</evidence>
<dbReference type="Gene3D" id="3.30.200.20">
    <property type="entry name" value="Phosphorylase Kinase, domain 1"/>
    <property type="match status" value="1"/>
</dbReference>
<dbReference type="GO" id="GO:0051082">
    <property type="term" value="F:unfolded protein binding"/>
    <property type="evidence" value="ECO:0007669"/>
    <property type="project" value="TreeGrafter"/>
</dbReference>
<dbReference type="SUPFAM" id="SSF56112">
    <property type="entry name" value="Protein kinase-like (PK-like)"/>
    <property type="match status" value="1"/>
</dbReference>
<evidence type="ECO:0000256" key="12">
    <source>
        <dbReference type="ARBA" id="ARBA00022840"/>
    </source>
</evidence>
<keyword evidence="5" id="KW-0808">Transferase</keyword>
<feature type="transmembrane region" description="Helical" evidence="22">
    <location>
        <begin position="20"/>
        <end position="41"/>
    </location>
</feature>
<evidence type="ECO:0000256" key="19">
    <source>
        <dbReference type="ARBA" id="ARBA00048659"/>
    </source>
</evidence>
<evidence type="ECO:0000256" key="3">
    <source>
        <dbReference type="ARBA" id="ARBA00012513"/>
    </source>
</evidence>
<dbReference type="InterPro" id="IPR045133">
    <property type="entry name" value="IRE1/2-like"/>
</dbReference>
<protein>
    <recommendedName>
        <fullName evidence="3">non-specific serine/threonine protein kinase</fullName>
        <ecNumber evidence="3">2.7.11.1</ecNumber>
    </recommendedName>
</protein>
<dbReference type="KEGG" id="bnn:FOA43_004337"/>
<feature type="compositionally biased region" description="Acidic residues" evidence="21">
    <location>
        <begin position="287"/>
        <end position="298"/>
    </location>
</feature>
<keyword evidence="12" id="KW-0067">ATP-binding</keyword>
<evidence type="ECO:0000256" key="2">
    <source>
        <dbReference type="ARBA" id="ARBA00004479"/>
    </source>
</evidence>
<dbReference type="GO" id="GO:0070059">
    <property type="term" value="P:intrinsic apoptotic signaling pathway in response to endoplasmic reticulum stress"/>
    <property type="evidence" value="ECO:0007669"/>
    <property type="project" value="TreeGrafter"/>
</dbReference>
<keyword evidence="16" id="KW-0325">Glycoprotein</keyword>
<keyword evidence="18" id="KW-0511">Multifunctional enzyme</keyword>
<dbReference type="GeneID" id="62197737"/>
<dbReference type="SUPFAM" id="SSF50998">
    <property type="entry name" value="Quinoprotein alcohol dehydrogenase-like"/>
    <property type="match status" value="1"/>
</dbReference>
<dbReference type="Gene3D" id="1.20.1440.180">
    <property type="entry name" value="KEN domain"/>
    <property type="match status" value="1"/>
</dbReference>
<dbReference type="InterPro" id="IPR038357">
    <property type="entry name" value="KEN_sf"/>
</dbReference>
<dbReference type="Gene3D" id="1.10.510.10">
    <property type="entry name" value="Transferase(Phosphotransferase) domain 1"/>
    <property type="match status" value="1"/>
</dbReference>
<evidence type="ECO:0000256" key="4">
    <source>
        <dbReference type="ARBA" id="ARBA00022527"/>
    </source>
</evidence>
<evidence type="ECO:0000256" key="7">
    <source>
        <dbReference type="ARBA" id="ARBA00022723"/>
    </source>
</evidence>
<dbReference type="PANTHER" id="PTHR13954">
    <property type="entry name" value="IRE1-RELATED"/>
    <property type="match status" value="1"/>
</dbReference>
<keyword evidence="11" id="KW-0378">Hydrolase</keyword>
<dbReference type="PROSITE" id="PS00108">
    <property type="entry name" value="PROTEIN_KINASE_ST"/>
    <property type="match status" value="1"/>
</dbReference>
<keyword evidence="14 22" id="KW-1133">Transmembrane helix</keyword>
<feature type="domain" description="Protein kinase" evidence="23">
    <location>
        <begin position="740"/>
        <end position="1036"/>
    </location>
</feature>
<evidence type="ECO:0000256" key="5">
    <source>
        <dbReference type="ARBA" id="ARBA00022679"/>
    </source>
</evidence>
<comment type="cofactor">
    <cofactor evidence="1">
        <name>Mg(2+)</name>
        <dbReference type="ChEBI" id="CHEBI:18420"/>
    </cofactor>
</comment>